<keyword evidence="2" id="KW-1185">Reference proteome</keyword>
<dbReference type="EMBL" id="PYDT01000006">
    <property type="protein sequence ID" value="THU57211.1"/>
    <property type="molecule type" value="Genomic_DNA"/>
</dbReference>
<reference evidence="1 2" key="1">
    <citation type="journal article" date="2019" name="Nat. Plants">
        <title>Genome sequencing of Musa balbisiana reveals subgenome evolution and function divergence in polyploid bananas.</title>
        <authorList>
            <person name="Yao X."/>
        </authorList>
    </citation>
    <scope>NUCLEOTIDE SEQUENCE [LARGE SCALE GENOMIC DNA]</scope>
    <source>
        <strain evidence="2">cv. DH-PKW</strain>
        <tissue evidence="1">Leaves</tissue>
    </source>
</reference>
<dbReference type="Proteomes" id="UP000317650">
    <property type="component" value="Chromosome 3"/>
</dbReference>
<sequence>MSLAKYLNRQGSQVCPLELFGMMLREGETSDSLGSYTGSLLPFLSDPGNSSSTAYVPGTVNSPTQEVLSFIDCRTTSPEHWAFSNTWVLSFERGDDEGECAAWIDAMGQNCQLNRPDITRRTADSGLVRELESGYGSVRSPVKEKPCAAAAVDGLQESMEQKRRRRYACDLQIPKKQCGNARKTKDKSSPSEDPQSIAAKVFSFICPVSVGFSNMA</sequence>
<gene>
    <name evidence="1" type="ORF">C4D60_Mb03t01100</name>
</gene>
<evidence type="ECO:0000313" key="2">
    <source>
        <dbReference type="Proteomes" id="UP000317650"/>
    </source>
</evidence>
<accession>A0A4S8J6S6</accession>
<name>A0A4S8J6S6_MUSBA</name>
<organism evidence="1 2">
    <name type="scientific">Musa balbisiana</name>
    <name type="common">Banana</name>
    <dbReference type="NCBI Taxonomy" id="52838"/>
    <lineage>
        <taxon>Eukaryota</taxon>
        <taxon>Viridiplantae</taxon>
        <taxon>Streptophyta</taxon>
        <taxon>Embryophyta</taxon>
        <taxon>Tracheophyta</taxon>
        <taxon>Spermatophyta</taxon>
        <taxon>Magnoliopsida</taxon>
        <taxon>Liliopsida</taxon>
        <taxon>Zingiberales</taxon>
        <taxon>Musaceae</taxon>
        <taxon>Musa</taxon>
    </lineage>
</organism>
<proteinExistence type="predicted"/>
<evidence type="ECO:0000313" key="1">
    <source>
        <dbReference type="EMBL" id="THU57211.1"/>
    </source>
</evidence>
<protein>
    <submittedName>
        <fullName evidence="1">Uncharacterized protein</fullName>
    </submittedName>
</protein>
<comment type="caution">
    <text evidence="1">The sequence shown here is derived from an EMBL/GenBank/DDBJ whole genome shotgun (WGS) entry which is preliminary data.</text>
</comment>
<dbReference type="AlphaFoldDB" id="A0A4S8J6S6"/>